<reference evidence="2 3" key="1">
    <citation type="journal article" date="2019" name="Int. J. Syst. Evol. Microbiol.">
        <title>The Global Catalogue of Microorganisms (GCM) 10K type strain sequencing project: providing services to taxonomists for standard genome sequencing and annotation.</title>
        <authorList>
            <consortium name="The Broad Institute Genomics Platform"/>
            <consortium name="The Broad Institute Genome Sequencing Center for Infectious Disease"/>
            <person name="Wu L."/>
            <person name="Ma J."/>
        </authorList>
    </citation>
    <scope>NUCLEOTIDE SEQUENCE [LARGE SCALE GENOMIC DNA]</scope>
    <source>
        <strain evidence="2 3">JCM 12662</strain>
    </source>
</reference>
<evidence type="ECO:0000313" key="3">
    <source>
        <dbReference type="Proteomes" id="UP001501166"/>
    </source>
</evidence>
<dbReference type="Proteomes" id="UP001501166">
    <property type="component" value="Unassembled WGS sequence"/>
</dbReference>
<dbReference type="EMBL" id="BAAACW010000165">
    <property type="protein sequence ID" value="GAA0372005.1"/>
    <property type="molecule type" value="Genomic_DNA"/>
</dbReference>
<evidence type="ECO:0000313" key="2">
    <source>
        <dbReference type="EMBL" id="GAA0372005.1"/>
    </source>
</evidence>
<dbReference type="Pfam" id="PF18765">
    <property type="entry name" value="Polbeta"/>
    <property type="match status" value="1"/>
</dbReference>
<dbReference type="RefSeq" id="WP_343756990.1">
    <property type="nucleotide sequence ID" value="NZ_BAAACW010000165.1"/>
</dbReference>
<feature type="domain" description="Polymerase beta nucleotidyltransferase" evidence="1">
    <location>
        <begin position="10"/>
        <end position="99"/>
    </location>
</feature>
<dbReference type="InterPro" id="IPR043519">
    <property type="entry name" value="NT_sf"/>
</dbReference>
<dbReference type="PANTHER" id="PTHR43852">
    <property type="entry name" value="NUCLEOTIDYLTRANSFERASE"/>
    <property type="match status" value="1"/>
</dbReference>
<dbReference type="InterPro" id="IPR052930">
    <property type="entry name" value="TA_antitoxin_MntA"/>
</dbReference>
<dbReference type="CDD" id="cd05403">
    <property type="entry name" value="NT_KNTase_like"/>
    <property type="match status" value="1"/>
</dbReference>
<keyword evidence="3" id="KW-1185">Reference proteome</keyword>
<organism evidence="2 3">
    <name type="scientific">Alkalibacterium iburiense</name>
    <dbReference type="NCBI Taxonomy" id="290589"/>
    <lineage>
        <taxon>Bacteria</taxon>
        <taxon>Bacillati</taxon>
        <taxon>Bacillota</taxon>
        <taxon>Bacilli</taxon>
        <taxon>Lactobacillales</taxon>
        <taxon>Carnobacteriaceae</taxon>
        <taxon>Alkalibacterium</taxon>
    </lineage>
</organism>
<proteinExistence type="predicted"/>
<sequence>MKLSKATKYKIVQFLIDEFNPTFIYLFGSFAKGEGRNDSDIDLAIYTENIIDPYTLLMSASSLAFEVKREVQIVHLKDISTVFTAQVVGTKEVLYCNDEYKMANFDILAFKKYTRLNEERQIILDAIDEDGNIYG</sequence>
<evidence type="ECO:0000259" key="1">
    <source>
        <dbReference type="Pfam" id="PF18765"/>
    </source>
</evidence>
<dbReference type="SUPFAM" id="SSF81301">
    <property type="entry name" value="Nucleotidyltransferase"/>
    <property type="match status" value="1"/>
</dbReference>
<comment type="caution">
    <text evidence="2">The sequence shown here is derived from an EMBL/GenBank/DDBJ whole genome shotgun (WGS) entry which is preliminary data.</text>
</comment>
<protein>
    <submittedName>
        <fullName evidence="2">Type II toxin-antitoxin system antitoxin</fullName>
    </submittedName>
</protein>
<accession>A0ABN0XSV9</accession>
<dbReference type="InterPro" id="IPR041633">
    <property type="entry name" value="Polbeta"/>
</dbReference>
<dbReference type="NCBIfam" id="NF047752">
    <property type="entry name" value="MntA_antitoxin"/>
    <property type="match status" value="1"/>
</dbReference>
<gene>
    <name evidence="2" type="ORF">GCM10008932_24150</name>
</gene>
<dbReference type="Gene3D" id="3.30.460.10">
    <property type="entry name" value="Beta Polymerase, domain 2"/>
    <property type="match status" value="1"/>
</dbReference>
<name>A0ABN0XSV9_9LACT</name>
<dbReference type="PANTHER" id="PTHR43852:SF2">
    <property type="entry name" value="PROTEIN ADENYLYLTRANSFERASE MNTA"/>
    <property type="match status" value="1"/>
</dbReference>